<evidence type="ECO:0000313" key="3">
    <source>
        <dbReference type="Proteomes" id="UP000007880"/>
    </source>
</evidence>
<protein>
    <submittedName>
        <fullName evidence="2">Uncharacterized protein</fullName>
    </submittedName>
</protein>
<keyword evidence="1" id="KW-0472">Membrane</keyword>
<sequence>MSVHSSSRKSSTHTQAGVASICAATRHPASMPSFSPLHPWRGLFVAPFYFYFSFYGYRETPTRVGATMTPG</sequence>
<dbReference type="Proteomes" id="UP000007880">
    <property type="component" value="Chromosome"/>
</dbReference>
<proteinExistence type="predicted"/>
<keyword evidence="3" id="KW-1185">Reference proteome</keyword>
<accession>I0I4N1</accession>
<dbReference type="AlphaFoldDB" id="I0I4N1"/>
<keyword evidence="1" id="KW-0812">Transmembrane</keyword>
<reference evidence="2 3" key="1">
    <citation type="submission" date="2012-02" db="EMBL/GenBank/DDBJ databases">
        <title>Complete genome sequence of Caldilinea aerophila DSM 14535 (= NBRC 102666).</title>
        <authorList>
            <person name="Oguchi A."/>
            <person name="Hosoyama A."/>
            <person name="Sekine M."/>
            <person name="Fukai R."/>
            <person name="Kato Y."/>
            <person name="Nakamura S."/>
            <person name="Hanada S."/>
            <person name="Yamazaki S."/>
            <person name="Fujita N."/>
        </authorList>
    </citation>
    <scope>NUCLEOTIDE SEQUENCE [LARGE SCALE GENOMIC DNA]</scope>
    <source>
        <strain evidence="3">DSM 14535 / JCM 11387 / NBRC 104270 / STL-6-O1</strain>
    </source>
</reference>
<organism evidence="2 3">
    <name type="scientific">Caldilinea aerophila (strain DSM 14535 / JCM 11387 / NBRC 104270 / STL-6-O1)</name>
    <dbReference type="NCBI Taxonomy" id="926550"/>
    <lineage>
        <taxon>Bacteria</taxon>
        <taxon>Bacillati</taxon>
        <taxon>Chloroflexota</taxon>
        <taxon>Caldilineae</taxon>
        <taxon>Caldilineales</taxon>
        <taxon>Caldilineaceae</taxon>
        <taxon>Caldilinea</taxon>
    </lineage>
</organism>
<keyword evidence="1" id="KW-1133">Transmembrane helix</keyword>
<evidence type="ECO:0000313" key="2">
    <source>
        <dbReference type="EMBL" id="BAM00219.1"/>
    </source>
</evidence>
<feature type="transmembrane region" description="Helical" evidence="1">
    <location>
        <begin position="40"/>
        <end position="57"/>
    </location>
</feature>
<name>I0I4N1_CALAS</name>
<dbReference type="HOGENOM" id="CLU_2732396_0_0_0"/>
<gene>
    <name evidence="2" type="ordered locus">CLDAP_21790</name>
</gene>
<dbReference type="EMBL" id="AP012337">
    <property type="protein sequence ID" value="BAM00219.1"/>
    <property type="molecule type" value="Genomic_DNA"/>
</dbReference>
<dbReference type="KEGG" id="cap:CLDAP_21790"/>
<dbReference type="STRING" id="926550.CLDAP_21790"/>
<evidence type="ECO:0000256" key="1">
    <source>
        <dbReference type="SAM" id="Phobius"/>
    </source>
</evidence>